<keyword evidence="1" id="KW-1133">Transmembrane helix</keyword>
<protein>
    <submittedName>
        <fullName evidence="4">Cation_ATPase_N domain-containing protein</fullName>
    </submittedName>
</protein>
<keyword evidence="1" id="KW-0812">Transmembrane</keyword>
<keyword evidence="3" id="KW-1185">Reference proteome</keyword>
<reference evidence="4" key="2">
    <citation type="submission" date="2019-09" db="UniProtKB">
        <authorList>
            <consortium name="WormBaseParasite"/>
        </authorList>
    </citation>
    <scope>IDENTIFICATION</scope>
</reference>
<feature type="transmembrane region" description="Helical" evidence="1">
    <location>
        <begin position="40"/>
        <end position="57"/>
    </location>
</feature>
<accession>A0A183FAC9</accession>
<sequence>MSGSDSGEFKPDLAEKRDELTENKFVHHCRRTELSVMTEGLFVVLFLALGFIEWIWLEQRVCGESIYS</sequence>
<dbReference type="AlphaFoldDB" id="A0A183FAC9"/>
<reference evidence="2 3" key="1">
    <citation type="submission" date="2018-11" db="EMBL/GenBank/DDBJ databases">
        <authorList>
            <consortium name="Pathogen Informatics"/>
        </authorList>
    </citation>
    <scope>NUCLEOTIDE SEQUENCE [LARGE SCALE GENOMIC DNA]</scope>
</reference>
<dbReference type="WBParaSite" id="HPBE_0000312101-mRNA-1">
    <property type="protein sequence ID" value="HPBE_0000312101-mRNA-1"/>
    <property type="gene ID" value="HPBE_0000312101"/>
</dbReference>
<evidence type="ECO:0000313" key="2">
    <source>
        <dbReference type="EMBL" id="VDO31166.1"/>
    </source>
</evidence>
<proteinExistence type="predicted"/>
<name>A0A183FAC9_HELPZ</name>
<evidence type="ECO:0000256" key="1">
    <source>
        <dbReference type="SAM" id="Phobius"/>
    </source>
</evidence>
<evidence type="ECO:0000313" key="3">
    <source>
        <dbReference type="Proteomes" id="UP000050761"/>
    </source>
</evidence>
<organism evidence="3 4">
    <name type="scientific">Heligmosomoides polygyrus</name>
    <name type="common">Parasitic roundworm</name>
    <dbReference type="NCBI Taxonomy" id="6339"/>
    <lineage>
        <taxon>Eukaryota</taxon>
        <taxon>Metazoa</taxon>
        <taxon>Ecdysozoa</taxon>
        <taxon>Nematoda</taxon>
        <taxon>Chromadorea</taxon>
        <taxon>Rhabditida</taxon>
        <taxon>Rhabditina</taxon>
        <taxon>Rhabditomorpha</taxon>
        <taxon>Strongyloidea</taxon>
        <taxon>Heligmosomidae</taxon>
        <taxon>Heligmosomoides</taxon>
    </lineage>
</organism>
<dbReference type="Proteomes" id="UP000050761">
    <property type="component" value="Unassembled WGS sequence"/>
</dbReference>
<dbReference type="EMBL" id="UZAH01006470">
    <property type="protein sequence ID" value="VDO31166.1"/>
    <property type="molecule type" value="Genomic_DNA"/>
</dbReference>
<keyword evidence="1" id="KW-0472">Membrane</keyword>
<evidence type="ECO:0000313" key="4">
    <source>
        <dbReference type="WBParaSite" id="HPBE_0000312101-mRNA-1"/>
    </source>
</evidence>
<accession>A0A3P7U9X7</accession>
<gene>
    <name evidence="2" type="ORF">HPBE_LOCUS3122</name>
</gene>